<protein>
    <submittedName>
        <fullName evidence="1">Uncharacterized protein</fullName>
    </submittedName>
</protein>
<reference evidence="1" key="1">
    <citation type="journal article" date="2010" name="Science">
        <title>Plasticity of animal genome architecture unmasked by rapid evolution of a pelagic tunicate.</title>
        <authorList>
            <person name="Denoeud F."/>
            <person name="Henriet S."/>
            <person name="Mungpakdee S."/>
            <person name="Aury J.M."/>
            <person name="Da Silva C."/>
            <person name="Brinkmann H."/>
            <person name="Mikhaleva J."/>
            <person name="Olsen L.C."/>
            <person name="Jubin C."/>
            <person name="Canestro C."/>
            <person name="Bouquet J.M."/>
            <person name="Danks G."/>
            <person name="Poulain J."/>
            <person name="Campsteijn C."/>
            <person name="Adamski M."/>
            <person name="Cross I."/>
            <person name="Yadetie F."/>
            <person name="Muffato M."/>
            <person name="Louis A."/>
            <person name="Butcher S."/>
            <person name="Tsagkogeorga G."/>
            <person name="Konrad A."/>
            <person name="Singh S."/>
            <person name="Jensen M.F."/>
            <person name="Cong E.H."/>
            <person name="Eikeseth-Otteraa H."/>
            <person name="Noel B."/>
            <person name="Anthouard V."/>
            <person name="Porcel B.M."/>
            <person name="Kachouri-Lafond R."/>
            <person name="Nishino A."/>
            <person name="Ugolini M."/>
            <person name="Chourrout P."/>
            <person name="Nishida H."/>
            <person name="Aasland R."/>
            <person name="Huzurbazar S."/>
            <person name="Westhof E."/>
            <person name="Delsuc F."/>
            <person name="Lehrach H."/>
            <person name="Reinhardt R."/>
            <person name="Weissenbach J."/>
            <person name="Roy S.W."/>
            <person name="Artiguenave F."/>
            <person name="Postlethwait J.H."/>
            <person name="Manak J.R."/>
            <person name="Thompson E.M."/>
            <person name="Jaillon O."/>
            <person name="Du Pasquier L."/>
            <person name="Boudinot P."/>
            <person name="Liberles D.A."/>
            <person name="Volff J.N."/>
            <person name="Philippe H."/>
            <person name="Lenhard B."/>
            <person name="Roest Crollius H."/>
            <person name="Wincker P."/>
            <person name="Chourrout D."/>
        </authorList>
    </citation>
    <scope>NUCLEOTIDE SEQUENCE [LARGE SCALE GENOMIC DNA]</scope>
</reference>
<name>E4YDV7_OIKDI</name>
<evidence type="ECO:0000313" key="1">
    <source>
        <dbReference type="EMBL" id="CBY33707.1"/>
    </source>
</evidence>
<sequence>SSKKIKHCVNAFKTRCSQHNNKFQLMFLELSGLAAVDFSVRLSEFALTFRNEFYVILDGIDVLQSADVCQNPIFYLENFVEIAQNMATSIFDISDSLCDAVKTYVSDSELCSVISNL</sequence>
<dbReference type="AlphaFoldDB" id="E4YDV7"/>
<proteinExistence type="predicted"/>
<organism evidence="1">
    <name type="scientific">Oikopleura dioica</name>
    <name type="common">Tunicate</name>
    <dbReference type="NCBI Taxonomy" id="34765"/>
    <lineage>
        <taxon>Eukaryota</taxon>
        <taxon>Metazoa</taxon>
        <taxon>Chordata</taxon>
        <taxon>Tunicata</taxon>
        <taxon>Appendicularia</taxon>
        <taxon>Copelata</taxon>
        <taxon>Oikopleuridae</taxon>
        <taxon>Oikopleura</taxon>
    </lineage>
</organism>
<feature type="non-terminal residue" evidence="1">
    <location>
        <position position="1"/>
    </location>
</feature>
<dbReference type="Proteomes" id="UP000011014">
    <property type="component" value="Unassembled WGS sequence"/>
</dbReference>
<gene>
    <name evidence="1" type="ORF">GSOID_T00021648001</name>
</gene>
<dbReference type="EMBL" id="FN654441">
    <property type="protein sequence ID" value="CBY33707.1"/>
    <property type="molecule type" value="Genomic_DNA"/>
</dbReference>
<accession>E4YDV7</accession>